<dbReference type="Proteomes" id="UP000054843">
    <property type="component" value="Unassembled WGS sequence"/>
</dbReference>
<dbReference type="EMBL" id="JYDO01000004">
    <property type="protein sequence ID" value="KRZ80053.1"/>
    <property type="molecule type" value="Genomic_DNA"/>
</dbReference>
<evidence type="ECO:0000313" key="1">
    <source>
        <dbReference type="EMBL" id="KRZ80053.1"/>
    </source>
</evidence>
<protein>
    <submittedName>
        <fullName evidence="1">Uncharacterized protein</fullName>
    </submittedName>
</protein>
<dbReference type="AlphaFoldDB" id="A0A0V1N8E7"/>
<reference evidence="1 2" key="1">
    <citation type="submission" date="2015-01" db="EMBL/GenBank/DDBJ databases">
        <title>Evolution of Trichinella species and genotypes.</title>
        <authorList>
            <person name="Korhonen P.K."/>
            <person name="Edoardo P."/>
            <person name="Giuseppe L.R."/>
            <person name="Gasser R.B."/>
        </authorList>
    </citation>
    <scope>NUCLEOTIDE SEQUENCE [LARGE SCALE GENOMIC DNA]</scope>
    <source>
        <strain evidence="1">ISS1980</strain>
    </source>
</reference>
<sequence>MSDCRVVISLNLEVTSHNFGDSGTDLRTRVDLSDGAKLTYLRSCLTSDAWGAIAGPSTTNADYEVTVQRLKERFEWHFVVDDRDQKEVEEPKPVSVNLISLNESGCTRLQDVADELGLRSETLSIAVHGFGGGSREAQKSQLVHFWLSPFAGVSQHLVKALTMETLCHNIVR</sequence>
<organism evidence="1 2">
    <name type="scientific">Trichinella papuae</name>
    <dbReference type="NCBI Taxonomy" id="268474"/>
    <lineage>
        <taxon>Eukaryota</taxon>
        <taxon>Metazoa</taxon>
        <taxon>Ecdysozoa</taxon>
        <taxon>Nematoda</taxon>
        <taxon>Enoplea</taxon>
        <taxon>Dorylaimia</taxon>
        <taxon>Trichinellida</taxon>
        <taxon>Trichinellidae</taxon>
        <taxon>Trichinella</taxon>
    </lineage>
</organism>
<dbReference type="Pfam" id="PF03564">
    <property type="entry name" value="DUF1759"/>
    <property type="match status" value="1"/>
</dbReference>
<name>A0A0V1N8E7_9BILA</name>
<keyword evidence="2" id="KW-1185">Reference proteome</keyword>
<proteinExistence type="predicted"/>
<gene>
    <name evidence="1" type="ORF">T10_604</name>
</gene>
<dbReference type="InterPro" id="IPR005312">
    <property type="entry name" value="DUF1759"/>
</dbReference>
<accession>A0A0V1N8E7</accession>
<comment type="caution">
    <text evidence="1">The sequence shown here is derived from an EMBL/GenBank/DDBJ whole genome shotgun (WGS) entry which is preliminary data.</text>
</comment>
<evidence type="ECO:0000313" key="2">
    <source>
        <dbReference type="Proteomes" id="UP000054843"/>
    </source>
</evidence>
<dbReference type="OrthoDB" id="5989194at2759"/>